<keyword evidence="3" id="KW-0862">Zinc</keyword>
<evidence type="ECO:0000313" key="7">
    <source>
        <dbReference type="EMBL" id="KAJ3640693.1"/>
    </source>
</evidence>
<evidence type="ECO:0000256" key="2">
    <source>
        <dbReference type="ARBA" id="ARBA00022771"/>
    </source>
</evidence>
<evidence type="ECO:0000256" key="1">
    <source>
        <dbReference type="ARBA" id="ARBA00022723"/>
    </source>
</evidence>
<dbReference type="CDD" id="cd15489">
    <property type="entry name" value="PHD_SF"/>
    <property type="match status" value="1"/>
</dbReference>
<proteinExistence type="predicted"/>
<evidence type="ECO:0000259" key="5">
    <source>
        <dbReference type="PROSITE" id="PS50016"/>
    </source>
</evidence>
<sequence>MSCLKCGTNIQESIPKSYVKCDGCSRPIHATCSELTAADLKCLELRSNTKRRIKYICIECEQGLHQIPKIMSLLTELKNEITQLKEANANPINVVATNNLLSSQAMEEIVNEISERDKRANNLIIFNSMESGISKQEQVDQDTTLVSDIISLVGLTEEVKPVRLGKFDGSKQHRSRPIRVRLSSSNAVHTVIRNVKKIRAVETFSALSVSFDRTPRQLNFYKSVKEELNTRRLNGETNLQIKYRNGIPAIVSVPINGAKNNNTITVN</sequence>
<protein>
    <recommendedName>
        <fullName evidence="9">PHD-type domain-containing protein</fullName>
    </recommendedName>
</protein>
<gene>
    <name evidence="7" type="ORF">Zmor_027239</name>
</gene>
<dbReference type="GO" id="GO:0008270">
    <property type="term" value="F:zinc ion binding"/>
    <property type="evidence" value="ECO:0007669"/>
    <property type="project" value="UniProtKB-KW"/>
</dbReference>
<accession>A0AA38HNQ7</accession>
<keyword evidence="1" id="KW-0479">Metal-binding</keyword>
<comment type="caution">
    <text evidence="7">The sequence shown here is derived from an EMBL/GenBank/DDBJ whole genome shotgun (WGS) entry which is preliminary data.</text>
</comment>
<evidence type="ECO:0000256" key="3">
    <source>
        <dbReference type="ARBA" id="ARBA00022833"/>
    </source>
</evidence>
<evidence type="ECO:0000256" key="4">
    <source>
        <dbReference type="PROSITE-ProRule" id="PRU00146"/>
    </source>
</evidence>
<dbReference type="SUPFAM" id="SSF57903">
    <property type="entry name" value="FYVE/PHD zinc finger"/>
    <property type="match status" value="1"/>
</dbReference>
<dbReference type="EMBL" id="JALNTZ010000009">
    <property type="protein sequence ID" value="KAJ3640693.1"/>
    <property type="molecule type" value="Genomic_DNA"/>
</dbReference>
<dbReference type="InterPro" id="IPR011011">
    <property type="entry name" value="Znf_FYVE_PHD"/>
</dbReference>
<feature type="domain" description="Phorbol-ester/DAG-type" evidence="6">
    <location>
        <begin position="1"/>
        <end position="42"/>
    </location>
</feature>
<name>A0AA38HNQ7_9CUCU</name>
<evidence type="ECO:0008006" key="9">
    <source>
        <dbReference type="Google" id="ProtNLM"/>
    </source>
</evidence>
<reference evidence="7" key="1">
    <citation type="journal article" date="2023" name="G3 (Bethesda)">
        <title>Whole genome assemblies of Zophobas morio and Tenebrio molitor.</title>
        <authorList>
            <person name="Kaur S."/>
            <person name="Stinson S.A."/>
            <person name="diCenzo G.C."/>
        </authorList>
    </citation>
    <scope>NUCLEOTIDE SEQUENCE</scope>
    <source>
        <strain evidence="7">QUZm001</strain>
    </source>
</reference>
<evidence type="ECO:0000313" key="8">
    <source>
        <dbReference type="Proteomes" id="UP001168821"/>
    </source>
</evidence>
<dbReference type="InterPro" id="IPR002219">
    <property type="entry name" value="PKC_DAG/PE"/>
</dbReference>
<dbReference type="PROSITE" id="PS50016">
    <property type="entry name" value="ZF_PHD_2"/>
    <property type="match status" value="1"/>
</dbReference>
<evidence type="ECO:0000259" key="6">
    <source>
        <dbReference type="PROSITE" id="PS50081"/>
    </source>
</evidence>
<keyword evidence="2 4" id="KW-0863">Zinc-finger</keyword>
<feature type="domain" description="PHD-type" evidence="5">
    <location>
        <begin position="1"/>
        <end position="63"/>
    </location>
</feature>
<dbReference type="InterPro" id="IPR019787">
    <property type="entry name" value="Znf_PHD-finger"/>
</dbReference>
<dbReference type="InterPro" id="IPR013083">
    <property type="entry name" value="Znf_RING/FYVE/PHD"/>
</dbReference>
<dbReference type="Proteomes" id="UP001168821">
    <property type="component" value="Unassembled WGS sequence"/>
</dbReference>
<organism evidence="7 8">
    <name type="scientific">Zophobas morio</name>
    <dbReference type="NCBI Taxonomy" id="2755281"/>
    <lineage>
        <taxon>Eukaryota</taxon>
        <taxon>Metazoa</taxon>
        <taxon>Ecdysozoa</taxon>
        <taxon>Arthropoda</taxon>
        <taxon>Hexapoda</taxon>
        <taxon>Insecta</taxon>
        <taxon>Pterygota</taxon>
        <taxon>Neoptera</taxon>
        <taxon>Endopterygota</taxon>
        <taxon>Coleoptera</taxon>
        <taxon>Polyphaga</taxon>
        <taxon>Cucujiformia</taxon>
        <taxon>Tenebrionidae</taxon>
        <taxon>Zophobas</taxon>
    </lineage>
</organism>
<keyword evidence="8" id="KW-1185">Reference proteome</keyword>
<dbReference type="Gene3D" id="3.30.40.10">
    <property type="entry name" value="Zinc/RING finger domain, C3HC4 (zinc finger)"/>
    <property type="match status" value="1"/>
</dbReference>
<dbReference type="AlphaFoldDB" id="A0AA38HNQ7"/>
<dbReference type="PROSITE" id="PS50081">
    <property type="entry name" value="ZF_DAG_PE_2"/>
    <property type="match status" value="1"/>
</dbReference>